<dbReference type="InterPro" id="IPR050428">
    <property type="entry name" value="TCS_sensor_his_kinase"/>
</dbReference>
<gene>
    <name evidence="14" type="ORF">ADU59_09545</name>
</gene>
<proteinExistence type="predicted"/>
<dbReference type="AlphaFoldDB" id="A0A1C7P2W5"/>
<keyword evidence="15" id="KW-1185">Reference proteome</keyword>
<dbReference type="InterPro" id="IPR004358">
    <property type="entry name" value="Sig_transdc_His_kin-like_C"/>
</dbReference>
<reference evidence="14 15" key="1">
    <citation type="journal article" date="2016" name="Syst. Appl. Microbiol.">
        <title>Pararhizobium polonicum sp. nov. isolated from tumors on stone fruit rootstocks.</title>
        <authorList>
            <person name="Pulawska J."/>
            <person name="Kuzmanovic N."/>
            <person name="Willems A."/>
            <person name="Pothier J.F."/>
        </authorList>
    </citation>
    <scope>NUCLEOTIDE SEQUENCE [LARGE SCALE GENOMIC DNA]</scope>
    <source>
        <strain evidence="14 15">F5.1</strain>
    </source>
</reference>
<dbReference type="EMBL" id="LGLV01000006">
    <property type="protein sequence ID" value="OBZ95623.1"/>
    <property type="molecule type" value="Genomic_DNA"/>
</dbReference>
<dbReference type="InterPro" id="IPR036890">
    <property type="entry name" value="HATPase_C_sf"/>
</dbReference>
<evidence type="ECO:0000313" key="14">
    <source>
        <dbReference type="EMBL" id="OBZ95623.1"/>
    </source>
</evidence>
<evidence type="ECO:0000259" key="13">
    <source>
        <dbReference type="PROSITE" id="PS50885"/>
    </source>
</evidence>
<comment type="subcellular location">
    <subcellularLocation>
        <location evidence="2">Membrane</location>
    </subcellularLocation>
</comment>
<dbReference type="InterPro" id="IPR003660">
    <property type="entry name" value="HAMP_dom"/>
</dbReference>
<dbReference type="OrthoDB" id="9815202at2"/>
<dbReference type="SMART" id="SM00387">
    <property type="entry name" value="HATPase_c"/>
    <property type="match status" value="1"/>
</dbReference>
<evidence type="ECO:0000313" key="15">
    <source>
        <dbReference type="Proteomes" id="UP000093111"/>
    </source>
</evidence>
<comment type="catalytic activity">
    <reaction evidence="1">
        <text>ATP + protein L-histidine = ADP + protein N-phospho-L-histidine.</text>
        <dbReference type="EC" id="2.7.13.3"/>
    </reaction>
</comment>
<evidence type="ECO:0000256" key="8">
    <source>
        <dbReference type="ARBA" id="ARBA00022989"/>
    </source>
</evidence>
<feature type="transmembrane region" description="Helical" evidence="11">
    <location>
        <begin position="12"/>
        <end position="37"/>
    </location>
</feature>
<evidence type="ECO:0000256" key="7">
    <source>
        <dbReference type="ARBA" id="ARBA00022777"/>
    </source>
</evidence>
<feature type="transmembrane region" description="Helical" evidence="11">
    <location>
        <begin position="157"/>
        <end position="176"/>
    </location>
</feature>
<dbReference type="InterPro" id="IPR005467">
    <property type="entry name" value="His_kinase_dom"/>
</dbReference>
<organism evidence="14 15">
    <name type="scientific">Pararhizobium polonicum</name>
    <dbReference type="NCBI Taxonomy" id="1612624"/>
    <lineage>
        <taxon>Bacteria</taxon>
        <taxon>Pseudomonadati</taxon>
        <taxon>Pseudomonadota</taxon>
        <taxon>Alphaproteobacteria</taxon>
        <taxon>Hyphomicrobiales</taxon>
        <taxon>Rhizobiaceae</taxon>
        <taxon>Rhizobium/Agrobacterium group</taxon>
        <taxon>Pararhizobium</taxon>
    </lineage>
</organism>
<dbReference type="CDD" id="cd00082">
    <property type="entry name" value="HisKA"/>
    <property type="match status" value="1"/>
</dbReference>
<keyword evidence="7 14" id="KW-0418">Kinase</keyword>
<dbReference type="InterPro" id="IPR036097">
    <property type="entry name" value="HisK_dim/P_sf"/>
</dbReference>
<dbReference type="PANTHER" id="PTHR45436:SF8">
    <property type="entry name" value="HISTIDINE KINASE"/>
    <property type="match status" value="1"/>
</dbReference>
<feature type="domain" description="HAMP" evidence="13">
    <location>
        <begin position="177"/>
        <end position="230"/>
    </location>
</feature>
<dbReference type="PRINTS" id="PR00344">
    <property type="entry name" value="BCTRLSENSOR"/>
</dbReference>
<dbReference type="STRING" id="1612624.ADU59_09545"/>
<dbReference type="InterPro" id="IPR003594">
    <property type="entry name" value="HATPase_dom"/>
</dbReference>
<evidence type="ECO:0000256" key="1">
    <source>
        <dbReference type="ARBA" id="ARBA00000085"/>
    </source>
</evidence>
<keyword evidence="10 11" id="KW-0472">Membrane</keyword>
<keyword evidence="9" id="KW-0902">Two-component regulatory system</keyword>
<evidence type="ECO:0000256" key="9">
    <source>
        <dbReference type="ARBA" id="ARBA00023012"/>
    </source>
</evidence>
<keyword evidence="4" id="KW-0597">Phosphoprotein</keyword>
<dbReference type="EC" id="2.7.13.3" evidence="3"/>
<feature type="domain" description="Histidine kinase" evidence="12">
    <location>
        <begin position="238"/>
        <end position="452"/>
    </location>
</feature>
<protein>
    <recommendedName>
        <fullName evidence="3">histidine kinase</fullName>
        <ecNumber evidence="3">2.7.13.3</ecNumber>
    </recommendedName>
</protein>
<dbReference type="InterPro" id="IPR003661">
    <property type="entry name" value="HisK_dim/P_dom"/>
</dbReference>
<dbReference type="PROSITE" id="PS50109">
    <property type="entry name" value="HIS_KIN"/>
    <property type="match status" value="1"/>
</dbReference>
<dbReference type="GO" id="GO:0005886">
    <property type="term" value="C:plasma membrane"/>
    <property type="evidence" value="ECO:0007669"/>
    <property type="project" value="TreeGrafter"/>
</dbReference>
<dbReference type="SUPFAM" id="SSF47384">
    <property type="entry name" value="Homodimeric domain of signal transducing histidine kinase"/>
    <property type="match status" value="1"/>
</dbReference>
<name>A0A1C7P2W5_9HYPH</name>
<evidence type="ECO:0000259" key="12">
    <source>
        <dbReference type="PROSITE" id="PS50109"/>
    </source>
</evidence>
<accession>A0A1C7P2W5</accession>
<dbReference type="Gene3D" id="3.30.565.10">
    <property type="entry name" value="Histidine kinase-like ATPase, C-terminal domain"/>
    <property type="match status" value="1"/>
</dbReference>
<dbReference type="RefSeq" id="WP_068953865.1">
    <property type="nucleotide sequence ID" value="NZ_LGLV01000006.1"/>
</dbReference>
<dbReference type="Pfam" id="PF02518">
    <property type="entry name" value="HATPase_c"/>
    <property type="match status" value="1"/>
</dbReference>
<evidence type="ECO:0000256" key="5">
    <source>
        <dbReference type="ARBA" id="ARBA00022679"/>
    </source>
</evidence>
<evidence type="ECO:0000256" key="6">
    <source>
        <dbReference type="ARBA" id="ARBA00022692"/>
    </source>
</evidence>
<dbReference type="CDD" id="cd06225">
    <property type="entry name" value="HAMP"/>
    <property type="match status" value="1"/>
</dbReference>
<dbReference type="PROSITE" id="PS50885">
    <property type="entry name" value="HAMP"/>
    <property type="match status" value="1"/>
</dbReference>
<keyword evidence="8 11" id="KW-1133">Transmembrane helix</keyword>
<dbReference type="Gene3D" id="6.10.340.10">
    <property type="match status" value="1"/>
</dbReference>
<dbReference type="Gene3D" id="1.10.287.130">
    <property type="match status" value="1"/>
</dbReference>
<dbReference type="Proteomes" id="UP000093111">
    <property type="component" value="Unassembled WGS sequence"/>
</dbReference>
<keyword evidence="5" id="KW-0808">Transferase</keyword>
<dbReference type="SMART" id="SM00304">
    <property type="entry name" value="HAMP"/>
    <property type="match status" value="1"/>
</dbReference>
<evidence type="ECO:0000256" key="4">
    <source>
        <dbReference type="ARBA" id="ARBA00022553"/>
    </source>
</evidence>
<evidence type="ECO:0000256" key="11">
    <source>
        <dbReference type="SAM" id="Phobius"/>
    </source>
</evidence>
<comment type="caution">
    <text evidence="14">The sequence shown here is derived from an EMBL/GenBank/DDBJ whole genome shotgun (WGS) entry which is preliminary data.</text>
</comment>
<evidence type="ECO:0000256" key="3">
    <source>
        <dbReference type="ARBA" id="ARBA00012438"/>
    </source>
</evidence>
<dbReference type="SMART" id="SM00388">
    <property type="entry name" value="HisKA"/>
    <property type="match status" value="1"/>
</dbReference>
<dbReference type="PATRIC" id="fig|1612624.7.peg.3450"/>
<dbReference type="SUPFAM" id="SSF55874">
    <property type="entry name" value="ATPase domain of HSP90 chaperone/DNA topoisomerase II/histidine kinase"/>
    <property type="match status" value="1"/>
</dbReference>
<sequence length="453" mass="49203">MLRVKLWRSTPFRLAVTFGSMFILAFLMSGFMTYQFLKRELLGSLDRTVSEVYTVVASTYATNDLEDVIGAVDTYARLNGSEERVFSVMDASGKRLAGNVTVPALPFGLSTVEARDIGLQGDARYRVIAGKVGDQVLTVGQSFAETDDLEDIARASFGWSSLLVVVIAVAGGLIVASRAQKRLDRIAQAMNAVSLGNLDVRVPLKGNGDDIDAVSGQINQALERLSVLVETMRQVSSDIAHELKTPLNRLKMIIEDAVSRDDLPEDTSSLLLDAKNESDQINATFEALLRISQIEAGARRVRFSIVDLKDMMHAVQEIYADVADDNGMVLDADFVNVSGPVLGDRELLTQMFVNLVENAINHCPRGTRISLLLTVKANQVTAAVSDNGPGIPADERDKVFRRLYRLDKSRTTPGSGLGLSLVRAIVDLHGGHVVIDDNHPGVAVKITIPIVQA</sequence>
<dbReference type="Pfam" id="PF00672">
    <property type="entry name" value="HAMP"/>
    <property type="match status" value="1"/>
</dbReference>
<dbReference type="GO" id="GO:0000155">
    <property type="term" value="F:phosphorelay sensor kinase activity"/>
    <property type="evidence" value="ECO:0007669"/>
    <property type="project" value="InterPro"/>
</dbReference>
<dbReference type="PANTHER" id="PTHR45436">
    <property type="entry name" value="SENSOR HISTIDINE KINASE YKOH"/>
    <property type="match status" value="1"/>
</dbReference>
<keyword evidence="6 11" id="KW-0812">Transmembrane</keyword>
<dbReference type="Pfam" id="PF00512">
    <property type="entry name" value="HisKA"/>
    <property type="match status" value="1"/>
</dbReference>
<evidence type="ECO:0000256" key="2">
    <source>
        <dbReference type="ARBA" id="ARBA00004370"/>
    </source>
</evidence>
<evidence type="ECO:0000256" key="10">
    <source>
        <dbReference type="ARBA" id="ARBA00023136"/>
    </source>
</evidence>